<dbReference type="NCBIfam" id="TIGR00809">
    <property type="entry name" value="secB"/>
    <property type="match status" value="1"/>
</dbReference>
<dbReference type="Gene3D" id="3.10.420.10">
    <property type="entry name" value="SecB-like"/>
    <property type="match status" value="1"/>
</dbReference>
<keyword evidence="9" id="KW-1185">Reference proteome</keyword>
<dbReference type="GO" id="GO:0006457">
    <property type="term" value="P:protein folding"/>
    <property type="evidence" value="ECO:0007669"/>
    <property type="project" value="UniProtKB-UniRule"/>
</dbReference>
<dbReference type="STRING" id="1774970.AUC70_02870"/>
<dbReference type="GO" id="GO:0051262">
    <property type="term" value="P:protein tetramerization"/>
    <property type="evidence" value="ECO:0007669"/>
    <property type="project" value="InterPro"/>
</dbReference>
<keyword evidence="5 6" id="KW-0143">Chaperone</keyword>
<dbReference type="HAMAP" id="MF_00821">
    <property type="entry name" value="SecB"/>
    <property type="match status" value="1"/>
</dbReference>
<comment type="similarity">
    <text evidence="1 6">Belongs to the SecB family.</text>
</comment>
<dbReference type="NCBIfam" id="NF004392">
    <property type="entry name" value="PRK05751.1-3"/>
    <property type="match status" value="1"/>
</dbReference>
<keyword evidence="2 6" id="KW-0813">Transport</keyword>
<feature type="region of interest" description="Disordered" evidence="7">
    <location>
        <begin position="1"/>
        <end position="24"/>
    </location>
</feature>
<evidence type="ECO:0000256" key="4">
    <source>
        <dbReference type="ARBA" id="ARBA00023010"/>
    </source>
</evidence>
<evidence type="ECO:0000256" key="3">
    <source>
        <dbReference type="ARBA" id="ARBA00022927"/>
    </source>
</evidence>
<accession>A0A1E3VQM6</accession>
<name>A0A1E3VQM6_9HYPH</name>
<dbReference type="SUPFAM" id="SSF54611">
    <property type="entry name" value="SecB-like"/>
    <property type="match status" value="1"/>
</dbReference>
<dbReference type="GO" id="GO:0051082">
    <property type="term" value="F:unfolded protein binding"/>
    <property type="evidence" value="ECO:0007669"/>
    <property type="project" value="InterPro"/>
</dbReference>
<evidence type="ECO:0000256" key="5">
    <source>
        <dbReference type="ARBA" id="ARBA00023186"/>
    </source>
</evidence>
<comment type="caution">
    <text evidence="8">The sequence shown here is derived from an EMBL/GenBank/DDBJ whole genome shotgun (WGS) entry which is preliminary data.</text>
</comment>
<comment type="function">
    <text evidence="6">One of the proteins required for the normal export of preproteins out of the cell cytoplasm. It is a molecular chaperone that binds to a subset of precursor proteins, maintaining them in a translocation-competent state. It also specifically binds to its receptor SecA.</text>
</comment>
<gene>
    <name evidence="6" type="primary">secB</name>
    <name evidence="8" type="ORF">AUC70_02870</name>
</gene>
<comment type="subcellular location">
    <subcellularLocation>
        <location evidence="6">Cytoplasm</location>
    </subcellularLocation>
</comment>
<dbReference type="PANTHER" id="PTHR36918:SF1">
    <property type="entry name" value="PROTEIN-EXPORT PROTEIN SECB"/>
    <property type="match status" value="1"/>
</dbReference>
<keyword evidence="6" id="KW-0963">Cytoplasm</keyword>
<keyword evidence="3 6" id="KW-0653">Protein transport</keyword>
<dbReference type="RefSeq" id="WP_069444014.1">
    <property type="nucleotide sequence ID" value="NZ_LPWE01000010.1"/>
</dbReference>
<evidence type="ECO:0000256" key="2">
    <source>
        <dbReference type="ARBA" id="ARBA00022448"/>
    </source>
</evidence>
<organism evidence="8 9">
    <name type="scientific">Methyloceanibacter stevinii</name>
    <dbReference type="NCBI Taxonomy" id="1774970"/>
    <lineage>
        <taxon>Bacteria</taxon>
        <taxon>Pseudomonadati</taxon>
        <taxon>Pseudomonadota</taxon>
        <taxon>Alphaproteobacteria</taxon>
        <taxon>Hyphomicrobiales</taxon>
        <taxon>Hyphomicrobiaceae</taxon>
        <taxon>Methyloceanibacter</taxon>
    </lineage>
</organism>
<sequence length="172" mass="18495">MAKNDKQNSPKGANGDGPADAKAGSQAQLNVLAQYVKDFSFESPGAPQTLQGPGENPQLQVGVNVNAGPRGEDIYEAVVHLEAHAKSDTGVIYNVELDFGGLFRIKNVPEDMLQPVLFVDCPTLLFPFVRRVIADVVRDGGFPPLMLDPIDFGRLYAQNLSKGGDVDMSQPN</sequence>
<reference evidence="8 9" key="1">
    <citation type="journal article" date="2016" name="Environ. Microbiol.">
        <title>New Methyloceanibacter diversity from North Sea sediments includes methanotroph containing solely the soluble methane monooxygenase.</title>
        <authorList>
            <person name="Vekeman B."/>
            <person name="Kerckhof F.M."/>
            <person name="Cremers G."/>
            <person name="de Vos P."/>
            <person name="Vandamme P."/>
            <person name="Boon N."/>
            <person name="Op den Camp H.J."/>
            <person name="Heylen K."/>
        </authorList>
    </citation>
    <scope>NUCLEOTIDE SEQUENCE [LARGE SCALE GENOMIC DNA]</scope>
    <source>
        <strain evidence="8 9">R-67176</strain>
    </source>
</reference>
<dbReference type="AlphaFoldDB" id="A0A1E3VQM6"/>
<dbReference type="InterPro" id="IPR003708">
    <property type="entry name" value="SecB"/>
</dbReference>
<dbReference type="GO" id="GO:0005737">
    <property type="term" value="C:cytoplasm"/>
    <property type="evidence" value="ECO:0007669"/>
    <property type="project" value="UniProtKB-SubCell"/>
</dbReference>
<dbReference type="PRINTS" id="PR01594">
    <property type="entry name" value="SECBCHAPRONE"/>
</dbReference>
<dbReference type="InterPro" id="IPR035958">
    <property type="entry name" value="SecB-like_sf"/>
</dbReference>
<comment type="subunit">
    <text evidence="6">Homotetramer, a dimer of dimers. One homotetramer interacts with 1 SecA dimer.</text>
</comment>
<dbReference type="Pfam" id="PF02556">
    <property type="entry name" value="SecB"/>
    <property type="match status" value="1"/>
</dbReference>
<evidence type="ECO:0000256" key="6">
    <source>
        <dbReference type="HAMAP-Rule" id="MF_00821"/>
    </source>
</evidence>
<keyword evidence="4 6" id="KW-0811">Translocation</keyword>
<evidence type="ECO:0000256" key="7">
    <source>
        <dbReference type="SAM" id="MobiDB-lite"/>
    </source>
</evidence>
<dbReference type="PANTHER" id="PTHR36918">
    <property type="match status" value="1"/>
</dbReference>
<dbReference type="EMBL" id="LPWE01000010">
    <property type="protein sequence ID" value="ODR95822.1"/>
    <property type="molecule type" value="Genomic_DNA"/>
</dbReference>
<protein>
    <recommendedName>
        <fullName evidence="6">Protein-export protein SecB</fullName>
    </recommendedName>
</protein>
<evidence type="ECO:0000313" key="8">
    <source>
        <dbReference type="EMBL" id="ODR95822.1"/>
    </source>
</evidence>
<dbReference type="GO" id="GO:0015031">
    <property type="term" value="P:protein transport"/>
    <property type="evidence" value="ECO:0007669"/>
    <property type="project" value="UniProtKB-UniRule"/>
</dbReference>
<evidence type="ECO:0000256" key="1">
    <source>
        <dbReference type="ARBA" id="ARBA00009990"/>
    </source>
</evidence>
<dbReference type="Proteomes" id="UP000094172">
    <property type="component" value="Unassembled WGS sequence"/>
</dbReference>
<evidence type="ECO:0000313" key="9">
    <source>
        <dbReference type="Proteomes" id="UP000094172"/>
    </source>
</evidence>
<proteinExistence type="inferred from homology"/>